<feature type="domain" description="Serine aminopeptidase S33" evidence="1">
    <location>
        <begin position="77"/>
        <end position="141"/>
    </location>
</feature>
<protein>
    <submittedName>
        <fullName evidence="2">Alpha/beta fold hydrolase</fullName>
    </submittedName>
</protein>
<evidence type="ECO:0000313" key="3">
    <source>
        <dbReference type="Proteomes" id="UP001074726"/>
    </source>
</evidence>
<dbReference type="Proteomes" id="UP001074726">
    <property type="component" value="Unassembled WGS sequence"/>
</dbReference>
<dbReference type="InterPro" id="IPR029058">
    <property type="entry name" value="AB_hydrolase_fold"/>
</dbReference>
<organism evidence="2 3">
    <name type="scientific">Nocardioides pini</name>
    <dbReference type="NCBI Taxonomy" id="2975053"/>
    <lineage>
        <taxon>Bacteria</taxon>
        <taxon>Bacillati</taxon>
        <taxon>Actinomycetota</taxon>
        <taxon>Actinomycetes</taxon>
        <taxon>Propionibacteriales</taxon>
        <taxon>Nocardioidaceae</taxon>
        <taxon>Nocardioides</taxon>
    </lineage>
</organism>
<dbReference type="Pfam" id="PF12146">
    <property type="entry name" value="Hydrolase_4"/>
    <property type="match status" value="1"/>
</dbReference>
<evidence type="ECO:0000259" key="1">
    <source>
        <dbReference type="Pfam" id="PF12146"/>
    </source>
</evidence>
<evidence type="ECO:0000313" key="2">
    <source>
        <dbReference type="EMBL" id="MCY4727800.1"/>
    </source>
</evidence>
<accession>A0ABT4CFR5</accession>
<dbReference type="RefSeq" id="WP_268112737.1">
    <property type="nucleotide sequence ID" value="NZ_JAPPUX010000004.1"/>
</dbReference>
<dbReference type="EMBL" id="JAPPUX010000004">
    <property type="protein sequence ID" value="MCY4727800.1"/>
    <property type="molecule type" value="Genomic_DNA"/>
</dbReference>
<gene>
    <name evidence="2" type="ORF">NYO98_16040</name>
</gene>
<proteinExistence type="predicted"/>
<dbReference type="GO" id="GO:0016787">
    <property type="term" value="F:hydrolase activity"/>
    <property type="evidence" value="ECO:0007669"/>
    <property type="project" value="UniProtKB-KW"/>
</dbReference>
<sequence length="212" mass="22649">MSHPLLTTDSVPGDPRAMVLVLHGGKPRSDRAIGSTSASWRRAAWLRRAIVPQAHAAGLGIWLARYRVRGWNGGSGPVADARWALDEMRAAHGDVPVVLLGHSMGARVAVHAADDPSVVGVVGLAPWWSADDPVATLAGRALRAAHGRRDRITSFRETSRYVDRARTVASSAELLDMGPLGHYMLAGSGRWHDVALTSVLDVLATQVPRAGR</sequence>
<comment type="caution">
    <text evidence="2">The sequence shown here is derived from an EMBL/GenBank/DDBJ whole genome shotgun (WGS) entry which is preliminary data.</text>
</comment>
<dbReference type="Gene3D" id="3.40.50.1820">
    <property type="entry name" value="alpha/beta hydrolase"/>
    <property type="match status" value="1"/>
</dbReference>
<dbReference type="SUPFAM" id="SSF53474">
    <property type="entry name" value="alpha/beta-Hydrolases"/>
    <property type="match status" value="1"/>
</dbReference>
<name>A0ABT4CFR5_9ACTN</name>
<keyword evidence="2" id="KW-0378">Hydrolase</keyword>
<reference evidence="2" key="1">
    <citation type="submission" date="2022-08" db="EMBL/GenBank/DDBJ databases">
        <title>Genome sequencing of Nocardioides sp. STR2.</title>
        <authorList>
            <person name="So Y."/>
        </authorList>
    </citation>
    <scope>NUCLEOTIDE SEQUENCE</scope>
    <source>
        <strain evidence="2">STR2</strain>
    </source>
</reference>
<keyword evidence="3" id="KW-1185">Reference proteome</keyword>
<dbReference type="InterPro" id="IPR022742">
    <property type="entry name" value="Hydrolase_4"/>
</dbReference>